<dbReference type="AlphaFoldDB" id="A0A1G8A9Y3"/>
<gene>
    <name evidence="7" type="ORF">SAMN04488121_109175</name>
</gene>
<reference evidence="7 8" key="1">
    <citation type="submission" date="2016-10" db="EMBL/GenBank/DDBJ databases">
        <authorList>
            <person name="de Groot N.N."/>
        </authorList>
    </citation>
    <scope>NUCLEOTIDE SEQUENCE [LARGE SCALE GENOMIC DNA]</scope>
    <source>
        <strain evidence="7 8">DSM 527</strain>
    </source>
</reference>
<dbReference type="Gene3D" id="1.10.10.60">
    <property type="entry name" value="Homeodomain-like"/>
    <property type="match status" value="1"/>
</dbReference>
<keyword evidence="3" id="KW-0804">Transcription</keyword>
<dbReference type="SMART" id="SM00342">
    <property type="entry name" value="HTH_ARAC"/>
    <property type="match status" value="1"/>
</dbReference>
<dbReference type="PROSITE" id="PS00041">
    <property type="entry name" value="HTH_ARAC_FAMILY_1"/>
    <property type="match status" value="1"/>
</dbReference>
<evidence type="ECO:0000256" key="4">
    <source>
        <dbReference type="PROSITE-ProRule" id="PRU00169"/>
    </source>
</evidence>
<dbReference type="InterPro" id="IPR011006">
    <property type="entry name" value="CheY-like_superfamily"/>
</dbReference>
<feature type="modified residue" description="4-aspartylphosphate" evidence="4">
    <location>
        <position position="52"/>
    </location>
</feature>
<feature type="domain" description="Response regulatory" evidence="6">
    <location>
        <begin position="4"/>
        <end position="117"/>
    </location>
</feature>
<evidence type="ECO:0000259" key="6">
    <source>
        <dbReference type="PROSITE" id="PS50110"/>
    </source>
</evidence>
<evidence type="ECO:0000256" key="2">
    <source>
        <dbReference type="ARBA" id="ARBA00023125"/>
    </source>
</evidence>
<evidence type="ECO:0000256" key="1">
    <source>
        <dbReference type="ARBA" id="ARBA00023015"/>
    </source>
</evidence>
<dbReference type="PROSITE" id="PS01124">
    <property type="entry name" value="HTH_ARAC_FAMILY_2"/>
    <property type="match status" value="1"/>
</dbReference>
<dbReference type="InterPro" id="IPR018060">
    <property type="entry name" value="HTH_AraC"/>
</dbReference>
<keyword evidence="2 7" id="KW-0238">DNA-binding</keyword>
<dbReference type="SMART" id="SM00448">
    <property type="entry name" value="REC"/>
    <property type="match status" value="1"/>
</dbReference>
<dbReference type="GO" id="GO:0003700">
    <property type="term" value="F:DNA-binding transcription factor activity"/>
    <property type="evidence" value="ECO:0007669"/>
    <property type="project" value="InterPro"/>
</dbReference>
<dbReference type="Gene3D" id="3.40.50.2300">
    <property type="match status" value="1"/>
</dbReference>
<evidence type="ECO:0000259" key="5">
    <source>
        <dbReference type="PROSITE" id="PS01124"/>
    </source>
</evidence>
<dbReference type="GO" id="GO:0043565">
    <property type="term" value="F:sequence-specific DNA binding"/>
    <property type="evidence" value="ECO:0007669"/>
    <property type="project" value="InterPro"/>
</dbReference>
<dbReference type="PANTHER" id="PTHR43280">
    <property type="entry name" value="ARAC-FAMILY TRANSCRIPTIONAL REGULATOR"/>
    <property type="match status" value="1"/>
</dbReference>
<accession>A0A1G8A9Y3</accession>
<organism evidence="7 8">
    <name type="scientific">Chitinophaga filiformis</name>
    <name type="common">Myxococcus filiformis</name>
    <name type="synonym">Flexibacter filiformis</name>
    <dbReference type="NCBI Taxonomy" id="104663"/>
    <lineage>
        <taxon>Bacteria</taxon>
        <taxon>Pseudomonadati</taxon>
        <taxon>Bacteroidota</taxon>
        <taxon>Chitinophagia</taxon>
        <taxon>Chitinophagales</taxon>
        <taxon>Chitinophagaceae</taxon>
        <taxon>Chitinophaga</taxon>
    </lineage>
</organism>
<dbReference type="InterPro" id="IPR009057">
    <property type="entry name" value="Homeodomain-like_sf"/>
</dbReference>
<dbReference type="InterPro" id="IPR001789">
    <property type="entry name" value="Sig_transdc_resp-reg_receiver"/>
</dbReference>
<dbReference type="EMBL" id="FNBN01000009">
    <property type="protein sequence ID" value="SDH17656.1"/>
    <property type="molecule type" value="Genomic_DNA"/>
</dbReference>
<dbReference type="GO" id="GO:0000160">
    <property type="term" value="P:phosphorelay signal transduction system"/>
    <property type="evidence" value="ECO:0007669"/>
    <property type="project" value="InterPro"/>
</dbReference>
<name>A0A1G8A9Y3_CHIFI</name>
<dbReference type="PROSITE" id="PS50110">
    <property type="entry name" value="RESPONSE_REGULATORY"/>
    <property type="match status" value="1"/>
</dbReference>
<keyword evidence="1" id="KW-0805">Transcription regulation</keyword>
<dbReference type="RefSeq" id="WP_089836976.1">
    <property type="nucleotide sequence ID" value="NZ_FNBN01000009.1"/>
</dbReference>
<dbReference type="Pfam" id="PF00072">
    <property type="entry name" value="Response_reg"/>
    <property type="match status" value="1"/>
</dbReference>
<dbReference type="STRING" id="104663.SAMN04488121_109175"/>
<dbReference type="Proteomes" id="UP000199045">
    <property type="component" value="Unassembled WGS sequence"/>
</dbReference>
<sequence>MQDTLLLVDGNKDKLQVLSENLREDYLIFTAENGQQALDMIERHSVRMIISDSHTPLVNGFDLCTRLKTSLNYSHIPFILLTAPMQSRLDGLKAGADACIETPFSPEHLKAQVSNLLNNRKKIRAYYTSYPLAHISTMAYSRADEDFLITLNKLIMDNIENPELDVELLAKLMNISVPTLYRKIKTLSDLTPNELLTVTRMKKAAELLAGTGYKIFEVAIMVGFNSQSSFGKAFLKQFNMTPTAFQHIKKEEQFSAGKFTL</sequence>
<feature type="domain" description="HTH araC/xylS-type" evidence="5">
    <location>
        <begin position="149"/>
        <end position="248"/>
    </location>
</feature>
<proteinExistence type="predicted"/>
<dbReference type="PRINTS" id="PR00032">
    <property type="entry name" value="HTHARAC"/>
</dbReference>
<dbReference type="SUPFAM" id="SSF52172">
    <property type="entry name" value="CheY-like"/>
    <property type="match status" value="1"/>
</dbReference>
<protein>
    <submittedName>
        <fullName evidence="7">AraC-type DNA-binding protein</fullName>
    </submittedName>
</protein>
<dbReference type="PANTHER" id="PTHR43280:SF2">
    <property type="entry name" value="HTH-TYPE TRANSCRIPTIONAL REGULATOR EXSA"/>
    <property type="match status" value="1"/>
</dbReference>
<dbReference type="Pfam" id="PF12833">
    <property type="entry name" value="HTH_18"/>
    <property type="match status" value="1"/>
</dbReference>
<dbReference type="SUPFAM" id="SSF46689">
    <property type="entry name" value="Homeodomain-like"/>
    <property type="match status" value="1"/>
</dbReference>
<evidence type="ECO:0000313" key="8">
    <source>
        <dbReference type="Proteomes" id="UP000199045"/>
    </source>
</evidence>
<dbReference type="InterPro" id="IPR018062">
    <property type="entry name" value="HTH_AraC-typ_CS"/>
</dbReference>
<keyword evidence="4" id="KW-0597">Phosphoprotein</keyword>
<evidence type="ECO:0000256" key="3">
    <source>
        <dbReference type="ARBA" id="ARBA00023163"/>
    </source>
</evidence>
<evidence type="ECO:0000313" key="7">
    <source>
        <dbReference type="EMBL" id="SDH17656.1"/>
    </source>
</evidence>
<dbReference type="OrthoDB" id="9809670at2"/>
<dbReference type="InterPro" id="IPR020449">
    <property type="entry name" value="Tscrpt_reg_AraC-type_HTH"/>
</dbReference>